<dbReference type="GO" id="GO:0016702">
    <property type="term" value="F:oxidoreductase activity, acting on single donors with incorporation of molecular oxygen, incorporation of two atoms of oxygen"/>
    <property type="evidence" value="ECO:0007669"/>
    <property type="project" value="InterPro"/>
</dbReference>
<dbReference type="EMBL" id="JACAZI010000061">
    <property type="protein sequence ID" value="KAF7324383.1"/>
    <property type="molecule type" value="Genomic_DNA"/>
</dbReference>
<evidence type="ECO:0000313" key="3">
    <source>
        <dbReference type="Proteomes" id="UP000620124"/>
    </source>
</evidence>
<reference evidence="2" key="1">
    <citation type="submission" date="2020-05" db="EMBL/GenBank/DDBJ databases">
        <title>Mycena genomes resolve the evolution of fungal bioluminescence.</title>
        <authorList>
            <person name="Tsai I.J."/>
        </authorList>
    </citation>
    <scope>NUCLEOTIDE SEQUENCE</scope>
    <source>
        <strain evidence="2">CCC161011</strain>
    </source>
</reference>
<feature type="signal peptide" evidence="1">
    <location>
        <begin position="1"/>
        <end position="21"/>
    </location>
</feature>
<proteinExistence type="predicted"/>
<dbReference type="SUPFAM" id="SSF49482">
    <property type="entry name" value="Aromatic compound dioxygenase"/>
    <property type="match status" value="1"/>
</dbReference>
<organism evidence="2 3">
    <name type="scientific">Mycena venus</name>
    <dbReference type="NCBI Taxonomy" id="2733690"/>
    <lineage>
        <taxon>Eukaryota</taxon>
        <taxon>Fungi</taxon>
        <taxon>Dikarya</taxon>
        <taxon>Basidiomycota</taxon>
        <taxon>Agaricomycotina</taxon>
        <taxon>Agaricomycetes</taxon>
        <taxon>Agaricomycetidae</taxon>
        <taxon>Agaricales</taxon>
        <taxon>Marasmiineae</taxon>
        <taxon>Mycenaceae</taxon>
        <taxon>Mycena</taxon>
    </lineage>
</organism>
<comment type="caution">
    <text evidence="2">The sequence shown here is derived from an EMBL/GenBank/DDBJ whole genome shotgun (WGS) entry which is preliminary data.</text>
</comment>
<dbReference type="Gene3D" id="2.60.130.10">
    <property type="entry name" value="Aromatic compound dioxygenase"/>
    <property type="match status" value="1"/>
</dbReference>
<keyword evidence="3" id="KW-1185">Reference proteome</keyword>
<evidence type="ECO:0000313" key="2">
    <source>
        <dbReference type="EMBL" id="KAF7324383.1"/>
    </source>
</evidence>
<protein>
    <recommendedName>
        <fullName evidence="4">Aromatic compound dioxygenase</fullName>
    </recommendedName>
</protein>
<gene>
    <name evidence="2" type="ORF">MVEN_02646100</name>
</gene>
<dbReference type="OrthoDB" id="121380at2759"/>
<feature type="chain" id="PRO_5034381037" description="Aromatic compound dioxygenase" evidence="1">
    <location>
        <begin position="22"/>
        <end position="367"/>
    </location>
</feature>
<dbReference type="PANTHER" id="PTHR34315:SF4">
    <property type="entry name" value="INTRADIOL RING-CLEAVAGE DIOXYGENASES DOMAIN-CONTAINING PROTEIN"/>
    <property type="match status" value="1"/>
</dbReference>
<accession>A0A8H6TUQ6</accession>
<dbReference type="AlphaFoldDB" id="A0A8H6TUQ6"/>
<dbReference type="Proteomes" id="UP000620124">
    <property type="component" value="Unassembled WGS sequence"/>
</dbReference>
<dbReference type="InterPro" id="IPR015889">
    <property type="entry name" value="Intradiol_dOase_core"/>
</dbReference>
<evidence type="ECO:0008006" key="4">
    <source>
        <dbReference type="Google" id="ProtNLM"/>
    </source>
</evidence>
<sequence>MYPSLLAVFPLLLSAFAHKEATTPEEKEIQRSLRNAAYHCAPAVGDFTAARKRAFAQKALGQAGQPYLPGYDELFAQEVVQGIDGPDRDFLSCSPVQDTQIENNTCVLTPEVTEGPYYHKVGHPIRQNIAEYQDGLLLVRRLLTGVSCSLIPGKLLDIGVIDVETCKPAPNVLVDIWLANATGHYSGHPEPAPHLADEQPQVGGKRSGLLSAFPRTQHHETFLRGAWQTDRNGVAQFTSIFPGYYTGRATHIHTKVFPEWTVHPENGTFTPGRLAHVGQFFFEDDINMSVDKMFPYTENPIRHTRGRTRNWRDSLNIFEDSHINGYNPVFKTHLLGGVVSQGVIAYITMGVNMSASYDNWWKGGSDS</sequence>
<dbReference type="PANTHER" id="PTHR34315">
    <property type="match status" value="1"/>
</dbReference>
<dbReference type="GO" id="GO:0005506">
    <property type="term" value="F:iron ion binding"/>
    <property type="evidence" value="ECO:0007669"/>
    <property type="project" value="InterPro"/>
</dbReference>
<dbReference type="CDD" id="cd03457">
    <property type="entry name" value="intradiol_dioxygenase_like"/>
    <property type="match status" value="1"/>
</dbReference>
<name>A0A8H6TUQ6_9AGAR</name>
<evidence type="ECO:0000256" key="1">
    <source>
        <dbReference type="SAM" id="SignalP"/>
    </source>
</evidence>
<keyword evidence="1" id="KW-0732">Signal</keyword>